<reference evidence="14" key="1">
    <citation type="submission" date="2015-07" db="EMBL/GenBank/DDBJ databases">
        <authorList>
            <person name="Teixeira M.M."/>
            <person name="Souza R.C."/>
            <person name="Almeida L.G."/>
            <person name="Vicente V.A."/>
            <person name="de Hoog S."/>
            <person name="Bocca A.L."/>
            <person name="de Almeida S.R."/>
            <person name="Vasconcelos A.T."/>
            <person name="Felipe M.S."/>
        </authorList>
    </citation>
    <scope>NUCLEOTIDE SEQUENCE [LARGE SCALE GENOMIC DNA]</scope>
    <source>
        <strain evidence="14">KSF</strain>
    </source>
</reference>
<comment type="subcellular location">
    <subcellularLocation>
        <location evidence="3">Endoplasmic reticulum lumen</location>
    </subcellularLocation>
</comment>
<keyword evidence="6" id="KW-0256">Endoplasmic reticulum</keyword>
<keyword evidence="8" id="KW-0676">Redox-active center</keyword>
<dbReference type="Pfam" id="PF00085">
    <property type="entry name" value="Thioredoxin"/>
    <property type="match status" value="2"/>
</dbReference>
<accession>A0A1C1CA88</accession>
<dbReference type="PROSITE" id="PS51352">
    <property type="entry name" value="THIOREDOXIN_2"/>
    <property type="match status" value="2"/>
</dbReference>
<dbReference type="eggNOG" id="KOG0190">
    <property type="taxonomic scope" value="Eukaryota"/>
</dbReference>
<proteinExistence type="inferred from homology"/>
<comment type="catalytic activity">
    <reaction evidence="1">
        <text>Catalyzes the rearrangement of -S-S- bonds in proteins.</text>
        <dbReference type="EC" id="5.3.4.1"/>
    </reaction>
</comment>
<dbReference type="CDD" id="cd02961">
    <property type="entry name" value="PDI_a_family"/>
    <property type="match status" value="1"/>
</dbReference>
<dbReference type="AlphaFoldDB" id="A0A1C1CA88"/>
<name>A0A1C1CA88_9EURO</name>
<dbReference type="PANTHER" id="PTHR18929">
    <property type="entry name" value="PROTEIN DISULFIDE ISOMERASE"/>
    <property type="match status" value="1"/>
</dbReference>
<keyword evidence="14" id="KW-1185">Reference proteome</keyword>
<feature type="compositionally biased region" description="Polar residues" evidence="10">
    <location>
        <begin position="483"/>
        <end position="496"/>
    </location>
</feature>
<evidence type="ECO:0000256" key="7">
    <source>
        <dbReference type="ARBA" id="ARBA00023235"/>
    </source>
</evidence>
<comment type="function">
    <text evidence="2">Participates in the folding of proteins containing disulfide bonds, may be involved in glycosylation, prolyl hydroxylation and triglyceride transfer.</text>
</comment>
<feature type="domain" description="Thioredoxin" evidence="12">
    <location>
        <begin position="349"/>
        <end position="477"/>
    </location>
</feature>
<evidence type="ECO:0000256" key="6">
    <source>
        <dbReference type="ARBA" id="ARBA00022824"/>
    </source>
</evidence>
<organism evidence="13 14">
    <name type="scientific">Cladophialophora carrionii</name>
    <dbReference type="NCBI Taxonomy" id="86049"/>
    <lineage>
        <taxon>Eukaryota</taxon>
        <taxon>Fungi</taxon>
        <taxon>Dikarya</taxon>
        <taxon>Ascomycota</taxon>
        <taxon>Pezizomycotina</taxon>
        <taxon>Eurotiomycetes</taxon>
        <taxon>Chaetothyriomycetidae</taxon>
        <taxon>Chaetothyriales</taxon>
        <taxon>Herpotrichiellaceae</taxon>
        <taxon>Cladophialophora</taxon>
    </lineage>
</organism>
<dbReference type="Gene3D" id="3.40.30.10">
    <property type="entry name" value="Glutaredoxin"/>
    <property type="match status" value="4"/>
</dbReference>
<dbReference type="InterPro" id="IPR036249">
    <property type="entry name" value="Thioredoxin-like_sf"/>
</dbReference>
<comment type="similarity">
    <text evidence="4">Belongs to the protein disulfide isomerase family.</text>
</comment>
<evidence type="ECO:0000256" key="5">
    <source>
        <dbReference type="ARBA" id="ARBA00012723"/>
    </source>
</evidence>
<dbReference type="Proteomes" id="UP000094526">
    <property type="component" value="Unassembled WGS sequence"/>
</dbReference>
<dbReference type="CDD" id="cd02995">
    <property type="entry name" value="PDI_a_PDI_a'_C"/>
    <property type="match status" value="1"/>
</dbReference>
<dbReference type="GO" id="GO:0005788">
    <property type="term" value="C:endoplasmic reticulum lumen"/>
    <property type="evidence" value="ECO:0007669"/>
    <property type="project" value="UniProtKB-SubCell"/>
</dbReference>
<evidence type="ECO:0000256" key="8">
    <source>
        <dbReference type="ARBA" id="ARBA00023284"/>
    </source>
</evidence>
<dbReference type="STRING" id="86049.A0A1C1CA88"/>
<evidence type="ECO:0000256" key="3">
    <source>
        <dbReference type="ARBA" id="ARBA00004319"/>
    </source>
</evidence>
<feature type="domain" description="Thioredoxin" evidence="12">
    <location>
        <begin position="3"/>
        <end position="127"/>
    </location>
</feature>
<evidence type="ECO:0000256" key="9">
    <source>
        <dbReference type="ARBA" id="ARBA00039846"/>
    </source>
</evidence>
<dbReference type="EC" id="5.3.4.1" evidence="5"/>
<dbReference type="CDD" id="cd02982">
    <property type="entry name" value="PDI_b'_family"/>
    <property type="match status" value="1"/>
</dbReference>
<dbReference type="EMBL" id="LGRB01000020">
    <property type="protein sequence ID" value="OCT45460.1"/>
    <property type="molecule type" value="Genomic_DNA"/>
</dbReference>
<dbReference type="VEuPathDB" id="FungiDB:CLCR_05758"/>
<evidence type="ECO:0000259" key="12">
    <source>
        <dbReference type="PROSITE" id="PS51352"/>
    </source>
</evidence>
<dbReference type="InterPro" id="IPR013766">
    <property type="entry name" value="Thioredoxin_domain"/>
</dbReference>
<evidence type="ECO:0000256" key="2">
    <source>
        <dbReference type="ARBA" id="ARBA00002692"/>
    </source>
</evidence>
<protein>
    <recommendedName>
        <fullName evidence="9">Protein disulfide-isomerase</fullName>
        <ecNumber evidence="5">5.3.4.1</ecNumber>
    </recommendedName>
</protein>
<dbReference type="GO" id="GO:0034976">
    <property type="term" value="P:response to endoplasmic reticulum stress"/>
    <property type="evidence" value="ECO:0007669"/>
    <property type="project" value="TreeGrafter"/>
</dbReference>
<keyword evidence="7 13" id="KW-0413">Isomerase</keyword>
<feature type="region of interest" description="Disordered" evidence="10">
    <location>
        <begin position="481"/>
        <end position="503"/>
    </location>
</feature>
<feature type="signal peptide" evidence="11">
    <location>
        <begin position="1"/>
        <end position="18"/>
    </location>
</feature>
<dbReference type="PANTHER" id="PTHR18929:SF132">
    <property type="entry name" value="PROTEIN DISULFIDE-ISOMERASE A3"/>
    <property type="match status" value="1"/>
</dbReference>
<comment type="caution">
    <text evidence="13">The sequence shown here is derived from an EMBL/GenBank/DDBJ whole genome shotgun (WGS) entry which is preliminary data.</text>
</comment>
<keyword evidence="11" id="KW-0732">Signal</keyword>
<evidence type="ECO:0000313" key="14">
    <source>
        <dbReference type="Proteomes" id="UP000094526"/>
    </source>
</evidence>
<evidence type="ECO:0000256" key="11">
    <source>
        <dbReference type="SAM" id="SignalP"/>
    </source>
</evidence>
<evidence type="ECO:0000256" key="1">
    <source>
        <dbReference type="ARBA" id="ARBA00001182"/>
    </source>
</evidence>
<dbReference type="VEuPathDB" id="FungiDB:G647_08088"/>
<sequence>MEHLIRLFAALSTANALATSSLVQVLTADTFNDFVNRTEYSLIEFFTVESPRCQMLEPQYEKAAAQLGSRSAWMAKVDCSADEALCKTYEIDGYDTLKIFHSVDKYESYHGIRTVEGLVRTVSKISNPLVSRLTAADLGDLIDLTGTAVMGSFGEEHGEYIEVFSTAAETLWSSTHVFGIINDTGTATPSITMYKQRDLLEREVVYDGDFSIESIVDFVNINSRPHLTELTVEVYIENVAVWLFCKRQMTQANNYQSELFSAYLFFESIEQKEILINLIRPISPRFKRDMNFALGNASIFGEFAETLGLEADIWPAVAVQGSFKTQKFTLDAGSEALTTKRIETFVQGILNGDIAAEIKSQPVPEAQDGPVTIVVGQTFDELVLRNQADVLLYYYAPWCSHCKKFSPVYEQFAASNASGLEIVAAKIDAEANDVPDELRGFPTIKLFLARAKGEPVEFLDFPPTAESLSKFVKEVRMMKETGPNGSQRLGESSEAVQSVHDEL</sequence>
<dbReference type="GO" id="GO:0003756">
    <property type="term" value="F:protein disulfide isomerase activity"/>
    <property type="evidence" value="ECO:0007669"/>
    <property type="project" value="UniProtKB-EC"/>
</dbReference>
<dbReference type="SUPFAM" id="SSF52833">
    <property type="entry name" value="Thioredoxin-like"/>
    <property type="match status" value="4"/>
</dbReference>
<evidence type="ECO:0000313" key="13">
    <source>
        <dbReference type="EMBL" id="OCT45460.1"/>
    </source>
</evidence>
<dbReference type="GO" id="GO:0006457">
    <property type="term" value="P:protein folding"/>
    <property type="evidence" value="ECO:0007669"/>
    <property type="project" value="TreeGrafter"/>
</dbReference>
<evidence type="ECO:0000256" key="4">
    <source>
        <dbReference type="ARBA" id="ARBA00006347"/>
    </source>
</evidence>
<dbReference type="OrthoDB" id="427280at2759"/>
<evidence type="ECO:0000256" key="10">
    <source>
        <dbReference type="SAM" id="MobiDB-lite"/>
    </source>
</evidence>
<dbReference type="Pfam" id="PF13848">
    <property type="entry name" value="Thioredoxin_6"/>
    <property type="match status" value="1"/>
</dbReference>
<dbReference type="CDD" id="cd02981">
    <property type="entry name" value="PDI_b_family"/>
    <property type="match status" value="1"/>
</dbReference>
<gene>
    <name evidence="13" type="primary">pdiA</name>
    <name evidence="13" type="ORF">CLCR_05758</name>
</gene>
<feature type="chain" id="PRO_5008650708" description="Protein disulfide-isomerase" evidence="11">
    <location>
        <begin position="19"/>
        <end position="503"/>
    </location>
</feature>